<protein>
    <submittedName>
        <fullName evidence="1">Uncharacterized protein</fullName>
    </submittedName>
</protein>
<proteinExistence type="predicted"/>
<comment type="caution">
    <text evidence="1">The sequence shown here is derived from an EMBL/GenBank/DDBJ whole genome shotgun (WGS) entry which is preliminary data.</text>
</comment>
<reference evidence="1 2" key="1">
    <citation type="submission" date="2024-11" db="EMBL/GenBank/DDBJ databases">
        <title>Chromosome-level genome assembly of the freshwater bivalve Anodonta woodiana.</title>
        <authorList>
            <person name="Chen X."/>
        </authorList>
    </citation>
    <scope>NUCLEOTIDE SEQUENCE [LARGE SCALE GENOMIC DNA]</scope>
    <source>
        <strain evidence="1">MN2024</strain>
        <tissue evidence="1">Gills</tissue>
    </source>
</reference>
<dbReference type="AlphaFoldDB" id="A0ABD3VZN1"/>
<evidence type="ECO:0000313" key="1">
    <source>
        <dbReference type="EMBL" id="KAL3866463.1"/>
    </source>
</evidence>
<evidence type="ECO:0000313" key="2">
    <source>
        <dbReference type="Proteomes" id="UP001634394"/>
    </source>
</evidence>
<keyword evidence="2" id="KW-1185">Reference proteome</keyword>
<gene>
    <name evidence="1" type="ORF">ACJMK2_043758</name>
</gene>
<dbReference type="Proteomes" id="UP001634394">
    <property type="component" value="Unassembled WGS sequence"/>
</dbReference>
<sequence>MNNIVTKPLKGTMKLHAIGVEESHLMTRETSCYCNICIRGHYCQTLEKQNTMVSNLTENQNETNLNQETVNPPQQDAPEQRIDLELDEFVAVIYDRNWFIRQIVDKDPDEGDYEINFMAKAKQMYKWPTVEDRIWVDHNDVFCVINTLEPSGKSQRLFKMSSEEKEKVSDLFKSRIA</sequence>
<dbReference type="EMBL" id="JBJQND010000009">
    <property type="protein sequence ID" value="KAL3866463.1"/>
    <property type="molecule type" value="Genomic_DNA"/>
</dbReference>
<accession>A0ABD3VZN1</accession>
<organism evidence="1 2">
    <name type="scientific">Sinanodonta woodiana</name>
    <name type="common">Chinese pond mussel</name>
    <name type="synonym">Anodonta woodiana</name>
    <dbReference type="NCBI Taxonomy" id="1069815"/>
    <lineage>
        <taxon>Eukaryota</taxon>
        <taxon>Metazoa</taxon>
        <taxon>Spiralia</taxon>
        <taxon>Lophotrochozoa</taxon>
        <taxon>Mollusca</taxon>
        <taxon>Bivalvia</taxon>
        <taxon>Autobranchia</taxon>
        <taxon>Heteroconchia</taxon>
        <taxon>Palaeoheterodonta</taxon>
        <taxon>Unionida</taxon>
        <taxon>Unionoidea</taxon>
        <taxon>Unionidae</taxon>
        <taxon>Unioninae</taxon>
        <taxon>Sinanodonta</taxon>
    </lineage>
</organism>
<name>A0ABD3VZN1_SINWO</name>